<sequence length="91" mass="10293">MGSGVFYHEQARFDGEWISVKCNGRPETKKINGVLRLKNSDGLGPRLRFEPIEVARGHADLSLDQLRQCYSPDGKFRAATRTPEETDNDQD</sequence>
<proteinExistence type="predicted"/>
<reference evidence="2" key="1">
    <citation type="journal article" date="2019" name="Int. J. Syst. Evol. Microbiol.">
        <title>The Global Catalogue of Microorganisms (GCM) 10K type strain sequencing project: providing services to taxonomists for standard genome sequencing and annotation.</title>
        <authorList>
            <consortium name="The Broad Institute Genomics Platform"/>
            <consortium name="The Broad Institute Genome Sequencing Center for Infectious Disease"/>
            <person name="Wu L."/>
            <person name="Ma J."/>
        </authorList>
    </citation>
    <scope>NUCLEOTIDE SEQUENCE [LARGE SCALE GENOMIC DNA]</scope>
    <source>
        <strain evidence="2">CGMCC 1.12664</strain>
    </source>
</reference>
<dbReference type="Proteomes" id="UP000612855">
    <property type="component" value="Unassembled WGS sequence"/>
</dbReference>
<gene>
    <name evidence="1" type="ORF">GCM10011360_17930</name>
</gene>
<dbReference type="EMBL" id="BMFJ01000001">
    <property type="protein sequence ID" value="GGE30317.1"/>
    <property type="molecule type" value="Genomic_DNA"/>
</dbReference>
<dbReference type="RefSeq" id="WP_188477308.1">
    <property type="nucleotide sequence ID" value="NZ_BMFJ01000001.1"/>
</dbReference>
<comment type="caution">
    <text evidence="1">The sequence shown here is derived from an EMBL/GenBank/DDBJ whole genome shotgun (WGS) entry which is preliminary data.</text>
</comment>
<accession>A0A917A7F4</accession>
<organism evidence="1 2">
    <name type="scientific">Primorskyibacter flagellatus</name>
    <dbReference type="NCBI Taxonomy" id="1387277"/>
    <lineage>
        <taxon>Bacteria</taxon>
        <taxon>Pseudomonadati</taxon>
        <taxon>Pseudomonadota</taxon>
        <taxon>Alphaproteobacteria</taxon>
        <taxon>Rhodobacterales</taxon>
        <taxon>Roseobacteraceae</taxon>
        <taxon>Primorskyibacter</taxon>
    </lineage>
</organism>
<evidence type="ECO:0000313" key="1">
    <source>
        <dbReference type="EMBL" id="GGE30317.1"/>
    </source>
</evidence>
<keyword evidence="2" id="KW-1185">Reference proteome</keyword>
<dbReference type="AlphaFoldDB" id="A0A917A7F4"/>
<evidence type="ECO:0000313" key="2">
    <source>
        <dbReference type="Proteomes" id="UP000612855"/>
    </source>
</evidence>
<protein>
    <submittedName>
        <fullName evidence="1">Uncharacterized protein</fullName>
    </submittedName>
</protein>
<name>A0A917A7F4_9RHOB</name>